<dbReference type="InterPro" id="IPR050704">
    <property type="entry name" value="Peptidase_C85-like"/>
</dbReference>
<comment type="catalytic activity">
    <reaction evidence="1">
        <text>Thiol-dependent hydrolysis of ester, thioester, amide, peptide and isopeptide bonds formed by the C-terminal Gly of ubiquitin (a 76-residue protein attached to proteins as an intracellular targeting signal).</text>
        <dbReference type="EC" id="3.4.19.12"/>
    </reaction>
</comment>
<feature type="non-terminal residue" evidence="9">
    <location>
        <position position="1"/>
    </location>
</feature>
<dbReference type="PROSITE" id="PS50802">
    <property type="entry name" value="OTU"/>
    <property type="match status" value="1"/>
</dbReference>
<evidence type="ECO:0000256" key="5">
    <source>
        <dbReference type="ARBA" id="ARBA00022807"/>
    </source>
</evidence>
<comment type="caution">
    <text evidence="9">The sequence shown here is derived from an EMBL/GenBank/DDBJ whole genome shotgun (WGS) entry which is preliminary data.</text>
</comment>
<dbReference type="GO" id="GO:0061578">
    <property type="term" value="F:K63-linked deubiquitinase activity"/>
    <property type="evidence" value="ECO:0007669"/>
    <property type="project" value="TreeGrafter"/>
</dbReference>
<dbReference type="GO" id="GO:0004843">
    <property type="term" value="F:cysteine-type deubiquitinase activity"/>
    <property type="evidence" value="ECO:0007669"/>
    <property type="project" value="UniProtKB-EC"/>
</dbReference>
<dbReference type="CDD" id="cd20447">
    <property type="entry name" value="Tudor_TDRD13"/>
    <property type="match status" value="1"/>
</dbReference>
<keyword evidence="5" id="KW-0788">Thiol protease</keyword>
<accession>A0A7L2QUR6</accession>
<evidence type="ECO:0000313" key="10">
    <source>
        <dbReference type="Proteomes" id="UP000570288"/>
    </source>
</evidence>
<dbReference type="SUPFAM" id="SSF54001">
    <property type="entry name" value="Cysteine proteinases"/>
    <property type="match status" value="1"/>
</dbReference>
<gene>
    <name evidence="9" type="primary">Otud4_0</name>
    <name evidence="9" type="ORF">OXYMAD_R04309</name>
</gene>
<dbReference type="EC" id="3.4.19.12" evidence="2"/>
<dbReference type="PANTHER" id="PTHR12419:SF58">
    <property type="entry name" value="UBIQUITINYL HYDROLASE 1"/>
    <property type="match status" value="1"/>
</dbReference>
<dbReference type="SUPFAM" id="SSF63748">
    <property type="entry name" value="Tudor/PWWP/MBT"/>
    <property type="match status" value="1"/>
</dbReference>
<dbReference type="GO" id="GO:0006508">
    <property type="term" value="P:proteolysis"/>
    <property type="evidence" value="ECO:0007669"/>
    <property type="project" value="UniProtKB-KW"/>
</dbReference>
<evidence type="ECO:0000256" key="2">
    <source>
        <dbReference type="ARBA" id="ARBA00012759"/>
    </source>
</evidence>
<protein>
    <recommendedName>
        <fullName evidence="2">ubiquitinyl hydrolase 1</fullName>
        <ecNumber evidence="2">3.4.19.12</ecNumber>
    </recommendedName>
</protein>
<feature type="non-terminal residue" evidence="9">
    <location>
        <position position="941"/>
    </location>
</feature>
<evidence type="ECO:0000256" key="6">
    <source>
        <dbReference type="SAM" id="MobiDB-lite"/>
    </source>
</evidence>
<keyword evidence="5" id="KW-0378">Hydrolase</keyword>
<feature type="region of interest" description="Disordered" evidence="6">
    <location>
        <begin position="906"/>
        <end position="941"/>
    </location>
</feature>
<evidence type="ECO:0000256" key="3">
    <source>
        <dbReference type="ARBA" id="ARBA00022670"/>
    </source>
</evidence>
<dbReference type="InterPro" id="IPR003323">
    <property type="entry name" value="OTU_dom"/>
</dbReference>
<dbReference type="Pfam" id="PF02338">
    <property type="entry name" value="OTU"/>
    <property type="match status" value="1"/>
</dbReference>
<dbReference type="OrthoDB" id="20273at2759"/>
<evidence type="ECO:0000259" key="8">
    <source>
        <dbReference type="PROSITE" id="PS50802"/>
    </source>
</evidence>
<dbReference type="Proteomes" id="UP000570288">
    <property type="component" value="Unassembled WGS sequence"/>
</dbReference>
<feature type="compositionally biased region" description="Basic and acidic residues" evidence="6">
    <location>
        <begin position="216"/>
        <end position="232"/>
    </location>
</feature>
<feature type="domain" description="Tudor" evidence="7">
    <location>
        <begin position="304"/>
        <end position="364"/>
    </location>
</feature>
<evidence type="ECO:0000256" key="4">
    <source>
        <dbReference type="ARBA" id="ARBA00022786"/>
    </source>
</evidence>
<evidence type="ECO:0000259" key="7">
    <source>
        <dbReference type="PROSITE" id="PS50304"/>
    </source>
</evidence>
<dbReference type="InterPro" id="IPR038765">
    <property type="entry name" value="Papain-like_cys_pep_sf"/>
</dbReference>
<dbReference type="GO" id="GO:0016579">
    <property type="term" value="P:protein deubiquitination"/>
    <property type="evidence" value="ECO:0007669"/>
    <property type="project" value="TreeGrafter"/>
</dbReference>
<proteinExistence type="predicted"/>
<evidence type="ECO:0000313" key="9">
    <source>
        <dbReference type="EMBL" id="NXS00415.1"/>
    </source>
</evidence>
<feature type="region of interest" description="Disordered" evidence="6">
    <location>
        <begin position="198"/>
        <end position="243"/>
    </location>
</feature>
<feature type="domain" description="OTU" evidence="8">
    <location>
        <begin position="29"/>
        <end position="158"/>
    </location>
</feature>
<reference evidence="9 10" key="1">
    <citation type="submission" date="2019-09" db="EMBL/GenBank/DDBJ databases">
        <title>Bird 10,000 Genomes (B10K) Project - Family phase.</title>
        <authorList>
            <person name="Zhang G."/>
        </authorList>
    </citation>
    <scope>NUCLEOTIDE SEQUENCE [LARGE SCALE GENOMIC DNA]</scope>
    <source>
        <strain evidence="9">B10K-DU-002-81</strain>
    </source>
</reference>
<dbReference type="EMBL" id="VYZR01069423">
    <property type="protein sequence ID" value="NXS00415.1"/>
    <property type="molecule type" value="Genomic_DNA"/>
</dbReference>
<name>A0A7L2QUR6_9PASS</name>
<dbReference type="PROSITE" id="PS50304">
    <property type="entry name" value="TUDOR"/>
    <property type="match status" value="1"/>
</dbReference>
<sequence length="941" mass="103917">KMHKGSKKYFGQKSFSEVAMDEYLGSLGLYRKMTAKDASCLFRAVSEQLFSSQIHHAEVRKACVSFMRQHQSRFESYVEGSFEKYLERLGDPKESAGQLEISALSMMYNLVFLCLPRRDFIVYRYPGKPPTHATDNGFEDKILLCCSGNGHYDSVYTKQFQENAAICQAVLYEILYKDVFGMDEEELRSAVEVFRSRSKKNRNSGPVGSEDANFDGLHEKEPRNPSEKRLGDWDGNDTDNPQETKFKQGIEEQKPPENPPKMPVPYKVLKALDSTIYRNVEFDVWLDSRKELQKTDYMVFAGRQYYLGDKCQVCLEPGEKYYNAHIQEVGQDSNTLTVFVEELAEKHTVPLANLKPVTQVAPVLAWNMAHNRRGGAYQKVTGGHFPGIGFKCQSLFCSSMETAEMDMKTRKRMLKKVRGKEVFMAVAYSRGQPVLPPRLQHGAPSGRFPLVHCSQGGAGMAPYKPYHQQNPPRHHREPGTDTTCLALKQHPTPGRRGCQSYGNFSCRSCSYGRRPLPCVNKECQYGFVAGPAEEPQGPEETVIFCEIKDDDTAFPTLPSHSSPAPIVHGPGTFWVARRSPNSVPSNKQTLSALEEEEEASENRKFHEEYIYAPPDPNCENTTVFTSAEPTANLEEGPVLVSPQDEVASYSYPQKVVLVNSATVSTSTDAYAAPATGLSSNSAASTPASVITAAPPQTAVQPVLVSPFSVGRPGRHLTHLTYHGKVDFLGDICFLPIVAVSSVPFPIYSAPLPPVSEVGEASAVLPAYSCDPSGSDLPRDTKVLRYYFNMGLQYCHQSCWPSMMYMQPVLPPSPVEVYPAYAEPAPVLDQAVPQLFPDAGQAEVHQVPLEASPNGNFQNTEPAPLSYGPVYYPVVSDPFSQQPLPGFDSVVPAYRYIGTWHPVNPPHGNSPPVVKAGSSGAPPQVGYMASPNPAPPDAPQGM</sequence>
<dbReference type="InterPro" id="IPR002999">
    <property type="entry name" value="Tudor"/>
</dbReference>
<dbReference type="CDD" id="cd22795">
    <property type="entry name" value="OTU_ALG13"/>
    <property type="match status" value="1"/>
</dbReference>
<keyword evidence="3" id="KW-0645">Protease</keyword>
<dbReference type="AlphaFoldDB" id="A0A7L2QUR6"/>
<organism evidence="9 10">
    <name type="scientific">Oxylabes madagascariensis</name>
    <name type="common">white-throated Oxylabes</name>
    <dbReference type="NCBI Taxonomy" id="98144"/>
    <lineage>
        <taxon>Eukaryota</taxon>
        <taxon>Metazoa</taxon>
        <taxon>Chordata</taxon>
        <taxon>Craniata</taxon>
        <taxon>Vertebrata</taxon>
        <taxon>Euteleostomi</taxon>
        <taxon>Archelosauria</taxon>
        <taxon>Archosauria</taxon>
        <taxon>Dinosauria</taxon>
        <taxon>Saurischia</taxon>
        <taxon>Theropoda</taxon>
        <taxon>Coelurosauria</taxon>
        <taxon>Aves</taxon>
        <taxon>Neognathae</taxon>
        <taxon>Neoaves</taxon>
        <taxon>Telluraves</taxon>
        <taxon>Australaves</taxon>
        <taxon>Passeriformes</taxon>
        <taxon>Sylvioidea</taxon>
        <taxon>Timaliidae</taxon>
        <taxon>Oxylabes</taxon>
    </lineage>
</organism>
<dbReference type="PANTHER" id="PTHR12419">
    <property type="entry name" value="OTU DOMAIN CONTAINING PROTEIN"/>
    <property type="match status" value="1"/>
</dbReference>
<evidence type="ECO:0000256" key="1">
    <source>
        <dbReference type="ARBA" id="ARBA00000707"/>
    </source>
</evidence>
<keyword evidence="4" id="KW-0833">Ubl conjugation pathway</keyword>
<dbReference type="InterPro" id="IPR047387">
    <property type="entry name" value="OTU_ALG13"/>
</dbReference>
<feature type="compositionally biased region" description="Pro residues" evidence="6">
    <location>
        <begin position="931"/>
        <end position="941"/>
    </location>
</feature>
<keyword evidence="10" id="KW-1185">Reference proteome</keyword>
<dbReference type="Gene3D" id="3.90.70.80">
    <property type="match status" value="1"/>
</dbReference>